<keyword evidence="4" id="KW-1185">Reference proteome</keyword>
<organism evidence="3 4">
    <name type="scientific">Nocardia rhizosphaerihabitans</name>
    <dbReference type="NCBI Taxonomy" id="1691570"/>
    <lineage>
        <taxon>Bacteria</taxon>
        <taxon>Bacillati</taxon>
        <taxon>Actinomycetota</taxon>
        <taxon>Actinomycetes</taxon>
        <taxon>Mycobacteriales</taxon>
        <taxon>Nocardiaceae</taxon>
        <taxon>Nocardia</taxon>
    </lineage>
</organism>
<proteinExistence type="predicted"/>
<dbReference type="RefSeq" id="WP_189026485.1">
    <property type="nucleotide sequence ID" value="NZ_BMNE01000002.1"/>
</dbReference>
<evidence type="ECO:0000313" key="3">
    <source>
        <dbReference type="EMBL" id="GGN76024.1"/>
    </source>
</evidence>
<dbReference type="InterPro" id="IPR025240">
    <property type="entry name" value="DUF4189"/>
</dbReference>
<feature type="signal peptide" evidence="1">
    <location>
        <begin position="1"/>
        <end position="29"/>
    </location>
</feature>
<evidence type="ECO:0000259" key="2">
    <source>
        <dbReference type="Pfam" id="PF13827"/>
    </source>
</evidence>
<keyword evidence="1" id="KW-0732">Signal</keyword>
<dbReference type="EMBL" id="BMNE01000002">
    <property type="protein sequence ID" value="GGN76024.1"/>
    <property type="molecule type" value="Genomic_DNA"/>
</dbReference>
<evidence type="ECO:0000313" key="4">
    <source>
        <dbReference type="Proteomes" id="UP000658127"/>
    </source>
</evidence>
<name>A0ABQ2KAV1_9NOCA</name>
<feature type="chain" id="PRO_5045197117" description="DUF4189 domain-containing protein" evidence="1">
    <location>
        <begin position="30"/>
        <end position="143"/>
    </location>
</feature>
<reference evidence="4" key="1">
    <citation type="journal article" date="2019" name="Int. J. Syst. Evol. Microbiol.">
        <title>The Global Catalogue of Microorganisms (GCM) 10K type strain sequencing project: providing services to taxonomists for standard genome sequencing and annotation.</title>
        <authorList>
            <consortium name="The Broad Institute Genomics Platform"/>
            <consortium name="The Broad Institute Genome Sequencing Center for Infectious Disease"/>
            <person name="Wu L."/>
            <person name="Ma J."/>
        </authorList>
    </citation>
    <scope>NUCLEOTIDE SEQUENCE [LARGE SCALE GENOMIC DNA]</scope>
    <source>
        <strain evidence="4">CGMCC 4.7329</strain>
    </source>
</reference>
<dbReference type="Proteomes" id="UP000658127">
    <property type="component" value="Unassembled WGS sequence"/>
</dbReference>
<comment type="caution">
    <text evidence="3">The sequence shown here is derived from an EMBL/GenBank/DDBJ whole genome shotgun (WGS) entry which is preliminary data.</text>
</comment>
<protein>
    <recommendedName>
        <fullName evidence="2">DUF4189 domain-containing protein</fullName>
    </recommendedName>
</protein>
<accession>A0ABQ2KAV1</accession>
<dbReference type="Pfam" id="PF13827">
    <property type="entry name" value="DUF4189"/>
    <property type="match status" value="1"/>
</dbReference>
<sequence>MSFMGKAGFAVAALGLAAGSVLGAGSANAAGDLWGAYAFSSQQWESWSAVNWPTAEAAAASVLDGCGGGDDCQVMTWANGCGALVWNDQGWVTGASGPTRSEAIRKAIDKLSTRVPIAGLANFGSSELSGTEVVDVVCTANAR</sequence>
<feature type="domain" description="DUF4189" evidence="2">
    <location>
        <begin position="34"/>
        <end position="113"/>
    </location>
</feature>
<evidence type="ECO:0000256" key="1">
    <source>
        <dbReference type="SAM" id="SignalP"/>
    </source>
</evidence>
<gene>
    <name evidence="3" type="ORF">GCM10011610_20950</name>
</gene>